<feature type="transmembrane region" description="Helical" evidence="9">
    <location>
        <begin position="12"/>
        <end position="35"/>
    </location>
</feature>
<evidence type="ECO:0000256" key="1">
    <source>
        <dbReference type="ARBA" id="ARBA00004141"/>
    </source>
</evidence>
<dbReference type="SUPFAM" id="SSF161111">
    <property type="entry name" value="Cation efflux protein transmembrane domain-like"/>
    <property type="match status" value="1"/>
</dbReference>
<dbReference type="AlphaFoldDB" id="A0AAE3HXP7"/>
<keyword evidence="7 9" id="KW-1133">Transmembrane helix</keyword>
<keyword evidence="6" id="KW-0864">Zinc transport</keyword>
<dbReference type="InterPro" id="IPR027469">
    <property type="entry name" value="Cation_efflux_TMD_sf"/>
</dbReference>
<dbReference type="GO" id="GO:0015341">
    <property type="term" value="F:zinc efflux antiporter activity"/>
    <property type="evidence" value="ECO:0007669"/>
    <property type="project" value="TreeGrafter"/>
</dbReference>
<feature type="transmembrane region" description="Helical" evidence="9">
    <location>
        <begin position="122"/>
        <end position="140"/>
    </location>
</feature>
<dbReference type="SUPFAM" id="SSF160240">
    <property type="entry name" value="Cation efflux protein cytoplasmic domain-like"/>
    <property type="match status" value="1"/>
</dbReference>
<evidence type="ECO:0000256" key="9">
    <source>
        <dbReference type="SAM" id="Phobius"/>
    </source>
</evidence>
<keyword evidence="13" id="KW-1185">Reference proteome</keyword>
<comment type="subcellular location">
    <subcellularLocation>
        <location evidence="1">Membrane</location>
        <topology evidence="1">Multi-pass membrane protein</topology>
    </subcellularLocation>
</comment>
<evidence type="ECO:0000313" key="12">
    <source>
        <dbReference type="EMBL" id="MCS5712453.1"/>
    </source>
</evidence>
<comment type="similarity">
    <text evidence="2">Belongs to the cation diffusion facilitator (CDF) transporter (TC 2.A.4) family. FieF subfamily.</text>
</comment>
<evidence type="ECO:0000256" key="6">
    <source>
        <dbReference type="ARBA" id="ARBA00022906"/>
    </source>
</evidence>
<feature type="transmembrane region" description="Helical" evidence="9">
    <location>
        <begin position="84"/>
        <end position="102"/>
    </location>
</feature>
<accession>A0AAE3HXP7</accession>
<dbReference type="PANTHER" id="PTHR43840">
    <property type="entry name" value="MITOCHONDRIAL METAL TRANSPORTER 1-RELATED"/>
    <property type="match status" value="1"/>
</dbReference>
<feature type="transmembrane region" description="Helical" evidence="9">
    <location>
        <begin position="161"/>
        <end position="180"/>
    </location>
</feature>
<evidence type="ECO:0000256" key="4">
    <source>
        <dbReference type="ARBA" id="ARBA00022496"/>
    </source>
</evidence>
<dbReference type="RefSeq" id="WP_200957091.1">
    <property type="nucleotide sequence ID" value="NZ_LKAJ02000001.1"/>
</dbReference>
<dbReference type="GO" id="GO:0005886">
    <property type="term" value="C:plasma membrane"/>
    <property type="evidence" value="ECO:0007669"/>
    <property type="project" value="TreeGrafter"/>
</dbReference>
<gene>
    <name evidence="12" type="ORF">HT99x_013505</name>
</gene>
<protein>
    <submittedName>
        <fullName evidence="12">Cation diffusion facilitator family transporter</fullName>
    </submittedName>
</protein>
<sequence>MTKHSSEKMDPLVTKIAFANIGMSIVVLGFKYIAFHVTGSVAFYSDAIESIVNVITAIAAFIAIKISSKPADDDHAYGHSKAEYLAALLEGILIWVASFTILREAYKAFLNPHPLDAPMMGIGISILATFLNGAWSWLLISKGRKNRSPALEADGKHLLTDVYTSGGVILGVLLVALTGWQRLDPTLASLVALHIIWSGWELVRDSINGLMDSSLPEAELKRIQETIAANLEGAIEIHHLRTREAAHMTFIDFHLVVKGDMSVDNAHEISRRIKNALKGLHANSVISIHIEPESKRKKEGSFTS</sequence>
<keyword evidence="3" id="KW-0813">Transport</keyword>
<evidence type="ECO:0000256" key="7">
    <source>
        <dbReference type="ARBA" id="ARBA00022989"/>
    </source>
</evidence>
<dbReference type="InterPro" id="IPR058533">
    <property type="entry name" value="Cation_efflux_TM"/>
</dbReference>
<keyword evidence="4" id="KW-0408">Iron</keyword>
<evidence type="ECO:0000256" key="2">
    <source>
        <dbReference type="ARBA" id="ARBA00010212"/>
    </source>
</evidence>
<dbReference type="Pfam" id="PF16916">
    <property type="entry name" value="ZT_dimer"/>
    <property type="match status" value="1"/>
</dbReference>
<keyword evidence="8 9" id="KW-0472">Membrane</keyword>
<keyword evidence="5 9" id="KW-0812">Transmembrane</keyword>
<feature type="transmembrane region" description="Helical" evidence="9">
    <location>
        <begin position="41"/>
        <end position="64"/>
    </location>
</feature>
<evidence type="ECO:0000256" key="8">
    <source>
        <dbReference type="ARBA" id="ARBA00023136"/>
    </source>
</evidence>
<feature type="domain" description="Cation efflux protein cytoplasmic" evidence="11">
    <location>
        <begin position="215"/>
        <end position="293"/>
    </location>
</feature>
<dbReference type="EMBL" id="LKAJ02000001">
    <property type="protein sequence ID" value="MCS5712453.1"/>
    <property type="molecule type" value="Genomic_DNA"/>
</dbReference>
<evidence type="ECO:0000256" key="5">
    <source>
        <dbReference type="ARBA" id="ARBA00022692"/>
    </source>
</evidence>
<dbReference type="InterPro" id="IPR036837">
    <property type="entry name" value="Cation_efflux_CTD_sf"/>
</dbReference>
<reference evidence="12" key="1">
    <citation type="journal article" date="2016" name="Genome Announc.">
        <title>Draft Genome Sequences of Two Novel Amoeba-Resistant Intranuclear Bacteria, 'Candidatus Berkiella cookevillensis' and 'Candidatus Berkiella aquae'.</title>
        <authorList>
            <person name="Mehari Y.T."/>
            <person name="Arivett B.A."/>
            <person name="Farone A.L."/>
            <person name="Gunderson J.H."/>
            <person name="Farone M.B."/>
        </authorList>
    </citation>
    <scope>NUCLEOTIDE SEQUENCE</scope>
    <source>
        <strain evidence="12">HT99</strain>
    </source>
</reference>
<dbReference type="Gene3D" id="1.20.1510.10">
    <property type="entry name" value="Cation efflux protein transmembrane domain"/>
    <property type="match status" value="1"/>
</dbReference>
<feature type="domain" description="Cation efflux protein transmembrane" evidence="10">
    <location>
        <begin position="18"/>
        <end position="211"/>
    </location>
</feature>
<dbReference type="Pfam" id="PF01545">
    <property type="entry name" value="Cation_efflux"/>
    <property type="match status" value="1"/>
</dbReference>
<comment type="caution">
    <text evidence="12">The sequence shown here is derived from an EMBL/GenBank/DDBJ whole genome shotgun (WGS) entry which is preliminary data.</text>
</comment>
<proteinExistence type="inferred from homology"/>
<dbReference type="GO" id="GO:0015086">
    <property type="term" value="F:cadmium ion transmembrane transporter activity"/>
    <property type="evidence" value="ECO:0007669"/>
    <property type="project" value="TreeGrafter"/>
</dbReference>
<dbReference type="Gene3D" id="3.30.70.1350">
    <property type="entry name" value="Cation efflux protein, cytoplasmic domain"/>
    <property type="match status" value="1"/>
</dbReference>
<keyword evidence="6" id="KW-0406">Ion transport</keyword>
<evidence type="ECO:0000259" key="10">
    <source>
        <dbReference type="Pfam" id="PF01545"/>
    </source>
</evidence>
<keyword evidence="4" id="KW-0410">Iron transport</keyword>
<dbReference type="GO" id="GO:0015093">
    <property type="term" value="F:ferrous iron transmembrane transporter activity"/>
    <property type="evidence" value="ECO:0007669"/>
    <property type="project" value="TreeGrafter"/>
</dbReference>
<keyword evidence="6" id="KW-0862">Zinc</keyword>
<dbReference type="InterPro" id="IPR050291">
    <property type="entry name" value="CDF_Transporter"/>
</dbReference>
<dbReference type="GO" id="GO:0006882">
    <property type="term" value="P:intracellular zinc ion homeostasis"/>
    <property type="evidence" value="ECO:0007669"/>
    <property type="project" value="TreeGrafter"/>
</dbReference>
<dbReference type="InterPro" id="IPR002524">
    <property type="entry name" value="Cation_efflux"/>
</dbReference>
<evidence type="ECO:0000313" key="13">
    <source>
        <dbReference type="Proteomes" id="UP000051497"/>
    </source>
</evidence>
<dbReference type="InterPro" id="IPR027470">
    <property type="entry name" value="Cation_efflux_CTD"/>
</dbReference>
<evidence type="ECO:0000256" key="3">
    <source>
        <dbReference type="ARBA" id="ARBA00022448"/>
    </source>
</evidence>
<name>A0AAE3HXP7_9GAMM</name>
<organism evidence="12 13">
    <name type="scientific">Candidatus Berkiella aquae</name>
    <dbReference type="NCBI Taxonomy" id="295108"/>
    <lineage>
        <taxon>Bacteria</taxon>
        <taxon>Pseudomonadati</taxon>
        <taxon>Pseudomonadota</taxon>
        <taxon>Gammaproteobacteria</taxon>
        <taxon>Candidatus Berkiellales</taxon>
        <taxon>Candidatus Berkiellaceae</taxon>
        <taxon>Candidatus Berkiella</taxon>
    </lineage>
</organism>
<dbReference type="Proteomes" id="UP000051497">
    <property type="component" value="Unassembled WGS sequence"/>
</dbReference>
<dbReference type="PANTHER" id="PTHR43840:SF15">
    <property type="entry name" value="MITOCHONDRIAL METAL TRANSPORTER 1-RELATED"/>
    <property type="match status" value="1"/>
</dbReference>
<evidence type="ECO:0000259" key="11">
    <source>
        <dbReference type="Pfam" id="PF16916"/>
    </source>
</evidence>
<reference evidence="12" key="2">
    <citation type="submission" date="2021-06" db="EMBL/GenBank/DDBJ databases">
        <title>Genomic Description and Analysis of Intracellular Bacteria, Candidatus Berkiella cookevillensis and Candidatus Berkiella aquae.</title>
        <authorList>
            <person name="Kidane D.T."/>
            <person name="Mehari Y.T."/>
            <person name="Rice F.C."/>
            <person name="Arivett B.A."/>
            <person name="Farone A.L."/>
            <person name="Berk S.G."/>
            <person name="Farone M.B."/>
        </authorList>
    </citation>
    <scope>NUCLEOTIDE SEQUENCE</scope>
    <source>
        <strain evidence="12">HT99</strain>
    </source>
</reference>
<dbReference type="NCBIfam" id="TIGR01297">
    <property type="entry name" value="CDF"/>
    <property type="match status" value="1"/>
</dbReference>